<gene>
    <name evidence="3" type="primary">NCP1_3</name>
    <name evidence="3" type="ORF">VE01_08090</name>
</gene>
<dbReference type="InterPro" id="IPR039261">
    <property type="entry name" value="FNR_nucleotide-bd"/>
</dbReference>
<accession>A0A1B8GD81</accession>
<dbReference type="InterPro" id="IPR001433">
    <property type="entry name" value="OxRdtase_FAD/NAD-bd"/>
</dbReference>
<dbReference type="GO" id="GO:0010181">
    <property type="term" value="F:FMN binding"/>
    <property type="evidence" value="ECO:0007669"/>
    <property type="project" value="TreeGrafter"/>
</dbReference>
<dbReference type="GO" id="GO:0005829">
    <property type="term" value="C:cytosol"/>
    <property type="evidence" value="ECO:0007669"/>
    <property type="project" value="TreeGrafter"/>
</dbReference>
<keyword evidence="4" id="KW-1185">Reference proteome</keyword>
<reference evidence="4" key="2">
    <citation type="journal article" date="2018" name="Nat. Commun.">
        <title>Extreme sensitivity to ultraviolet light in the fungal pathogen causing white-nose syndrome of bats.</title>
        <authorList>
            <person name="Palmer J.M."/>
            <person name="Drees K.P."/>
            <person name="Foster J.T."/>
            <person name="Lindner D.L."/>
        </authorList>
    </citation>
    <scope>NUCLEOTIDE SEQUENCE [LARGE SCALE GENOMIC DNA]</scope>
    <source>
        <strain evidence="4">UAMH 10579</strain>
    </source>
</reference>
<reference evidence="3 4" key="1">
    <citation type="submission" date="2016-03" db="EMBL/GenBank/DDBJ databases">
        <title>Comparative genomics of Pseudogymnoascus destructans, the fungus causing white-nose syndrome of bats.</title>
        <authorList>
            <person name="Palmer J.M."/>
            <person name="Drees K.P."/>
            <person name="Foster J.T."/>
            <person name="Lindner D.L."/>
        </authorList>
    </citation>
    <scope>NUCLEOTIDE SEQUENCE [LARGE SCALE GENOMIC DNA]</scope>
    <source>
        <strain evidence="3 4">UAMH 10579</strain>
    </source>
</reference>
<dbReference type="PANTHER" id="PTHR19384">
    <property type="entry name" value="NITRIC OXIDE SYNTHASE-RELATED"/>
    <property type="match status" value="1"/>
</dbReference>
<name>A0A1B8GD81_9PEZI</name>
<dbReference type="Pfam" id="PF00175">
    <property type="entry name" value="NAD_binding_1"/>
    <property type="match status" value="1"/>
</dbReference>
<evidence type="ECO:0000313" key="3">
    <source>
        <dbReference type="EMBL" id="OBT93796.1"/>
    </source>
</evidence>
<dbReference type="STRING" id="342668.A0A1B8GD81"/>
<dbReference type="AlphaFoldDB" id="A0A1B8GD81"/>
<dbReference type="SUPFAM" id="SSF52343">
    <property type="entry name" value="Ferredoxin reductase-like, C-terminal NADP-linked domain"/>
    <property type="match status" value="1"/>
</dbReference>
<organism evidence="3 4">
    <name type="scientific">Pseudogymnoascus verrucosus</name>
    <dbReference type="NCBI Taxonomy" id="342668"/>
    <lineage>
        <taxon>Eukaryota</taxon>
        <taxon>Fungi</taxon>
        <taxon>Dikarya</taxon>
        <taxon>Ascomycota</taxon>
        <taxon>Pezizomycotina</taxon>
        <taxon>Leotiomycetes</taxon>
        <taxon>Thelebolales</taxon>
        <taxon>Thelebolaceae</taxon>
        <taxon>Pseudogymnoascus</taxon>
    </lineage>
</organism>
<dbReference type="Gene3D" id="3.40.50.80">
    <property type="entry name" value="Nucleotide-binding domain of ferredoxin-NADP reductase (FNR) module"/>
    <property type="match status" value="2"/>
</dbReference>
<dbReference type="GO" id="GO:0004783">
    <property type="term" value="F:sulfite reductase (NADPH) activity"/>
    <property type="evidence" value="ECO:0007669"/>
    <property type="project" value="TreeGrafter"/>
</dbReference>
<dbReference type="Proteomes" id="UP000091956">
    <property type="component" value="Unassembled WGS sequence"/>
</dbReference>
<dbReference type="PANTHER" id="PTHR19384:SF109">
    <property type="entry name" value="SULFITE REDUCTASE [NADPH] FLAVOPROTEIN COMPONENT"/>
    <property type="match status" value="1"/>
</dbReference>
<dbReference type="EMBL" id="KV460250">
    <property type="protein sequence ID" value="OBT93796.1"/>
    <property type="molecule type" value="Genomic_DNA"/>
</dbReference>
<feature type="domain" description="Oxidoreductase FAD/NAD(P)-binding" evidence="2">
    <location>
        <begin position="1"/>
        <end position="42"/>
    </location>
</feature>
<proteinExistence type="predicted"/>
<dbReference type="GO" id="GO:0050660">
    <property type="term" value="F:flavin adenine dinucleotide binding"/>
    <property type="evidence" value="ECO:0007669"/>
    <property type="project" value="TreeGrafter"/>
</dbReference>
<evidence type="ECO:0000256" key="1">
    <source>
        <dbReference type="ARBA" id="ARBA00022630"/>
    </source>
</evidence>
<evidence type="ECO:0000313" key="4">
    <source>
        <dbReference type="Proteomes" id="UP000091956"/>
    </source>
</evidence>
<dbReference type="RefSeq" id="XP_018127529.1">
    <property type="nucleotide sequence ID" value="XM_018277518.1"/>
</dbReference>
<evidence type="ECO:0000259" key="2">
    <source>
        <dbReference type="Pfam" id="PF00175"/>
    </source>
</evidence>
<dbReference type="GeneID" id="28841476"/>
<protein>
    <submittedName>
        <fullName evidence="3">NADPH-cytochrome P450 reductase</fullName>
    </submittedName>
</protein>
<keyword evidence="1" id="KW-0285">Flavoprotein</keyword>
<sequence>MVGPGSGIAPFRAFVQERAGLAAEGFTIGPVLLFFGCREHKFFNIDCAFSRDGEQKVYVQDQFRERGREARRLVVEQGAAFYICGSTKMAKDVKEVLIGSLTDSTWDKERAVRYVNQMKKEHLFQEDT</sequence>